<dbReference type="OrthoDB" id="5846776at2759"/>
<gene>
    <name evidence="4" type="ORF">CJOHNSTONI_LOCUS3218</name>
</gene>
<dbReference type="Proteomes" id="UP000746747">
    <property type="component" value="Unassembled WGS sequence"/>
</dbReference>
<feature type="region of interest" description="Disordered" evidence="2">
    <location>
        <begin position="103"/>
        <end position="127"/>
    </location>
</feature>
<evidence type="ECO:0000313" key="5">
    <source>
        <dbReference type="Proteomes" id="UP000746747"/>
    </source>
</evidence>
<evidence type="ECO:0000313" key="4">
    <source>
        <dbReference type="EMBL" id="CAG9532947.1"/>
    </source>
</evidence>
<evidence type="ECO:0000256" key="3">
    <source>
        <dbReference type="SAM" id="SignalP"/>
    </source>
</evidence>
<name>A0A8J2Q2B9_9BILA</name>
<feature type="region of interest" description="Disordered" evidence="2">
    <location>
        <begin position="188"/>
        <end position="219"/>
    </location>
</feature>
<dbReference type="EMBL" id="CAKAEH010001126">
    <property type="protein sequence ID" value="CAG9532947.1"/>
    <property type="molecule type" value="Genomic_DNA"/>
</dbReference>
<evidence type="ECO:0000256" key="2">
    <source>
        <dbReference type="SAM" id="MobiDB-lite"/>
    </source>
</evidence>
<proteinExistence type="predicted"/>
<keyword evidence="1" id="KW-0175">Coiled coil</keyword>
<feature type="chain" id="PRO_5035269431" evidence="3">
    <location>
        <begin position="17"/>
        <end position="219"/>
    </location>
</feature>
<accession>A0A8J2Q2B9</accession>
<feature type="coiled-coil region" evidence="1">
    <location>
        <begin position="44"/>
        <end position="71"/>
    </location>
</feature>
<protein>
    <submittedName>
        <fullName evidence="4">Uncharacterized protein</fullName>
    </submittedName>
</protein>
<organism evidence="4 5">
    <name type="scientific">Cercopithifilaria johnstoni</name>
    <dbReference type="NCBI Taxonomy" id="2874296"/>
    <lineage>
        <taxon>Eukaryota</taxon>
        <taxon>Metazoa</taxon>
        <taxon>Ecdysozoa</taxon>
        <taxon>Nematoda</taxon>
        <taxon>Chromadorea</taxon>
        <taxon>Rhabditida</taxon>
        <taxon>Spirurina</taxon>
        <taxon>Spiruromorpha</taxon>
        <taxon>Filarioidea</taxon>
        <taxon>Onchocercidae</taxon>
        <taxon>Cercopithifilaria</taxon>
    </lineage>
</organism>
<feature type="compositionally biased region" description="Basic and acidic residues" evidence="2">
    <location>
        <begin position="204"/>
        <end position="219"/>
    </location>
</feature>
<feature type="compositionally biased region" description="Basic residues" evidence="2">
    <location>
        <begin position="114"/>
        <end position="127"/>
    </location>
</feature>
<comment type="caution">
    <text evidence="4">The sequence shown here is derived from an EMBL/GenBank/DDBJ whole genome shotgun (WGS) entry which is preliminary data.</text>
</comment>
<dbReference type="AlphaFoldDB" id="A0A8J2Q2B9"/>
<keyword evidence="5" id="KW-1185">Reference proteome</keyword>
<evidence type="ECO:0000256" key="1">
    <source>
        <dbReference type="SAM" id="Coils"/>
    </source>
</evidence>
<keyword evidence="3" id="KW-0732">Signal</keyword>
<reference evidence="4" key="1">
    <citation type="submission" date="2021-09" db="EMBL/GenBank/DDBJ databases">
        <authorList>
            <consortium name="Pathogen Informatics"/>
        </authorList>
    </citation>
    <scope>NUCLEOTIDE SEQUENCE</scope>
</reference>
<sequence>MILLVTFFIAISSSVARLEHTACEQLIECYAKSRDKTEECLSHNEKRECQNESLQLELKELTNKKISLYENCLREKSSIATAIENAKKKARCDVILKRNPYRKNKVGTNEKDKNKRKNRRSIHKNKKYNTQKMCFREARKLKTYCGQLSKCCTISKLCKIRLNDEKIAAKRIEIKQADEQCRLEHYGSTKVKGDKNRKRNRHHRGDEQRRKYMNQEDSI</sequence>
<feature type="signal peptide" evidence="3">
    <location>
        <begin position="1"/>
        <end position="16"/>
    </location>
</feature>